<proteinExistence type="predicted"/>
<accession>A0ABR2L8M6</accession>
<dbReference type="EMBL" id="JAPFFF010000001">
    <property type="protein sequence ID" value="KAK8899683.1"/>
    <property type="molecule type" value="Genomic_DNA"/>
</dbReference>
<name>A0ABR2L8M6_9EUKA</name>
<protein>
    <submittedName>
        <fullName evidence="1">Uncharacterized protein</fullName>
    </submittedName>
</protein>
<sequence length="390" mass="45613">MKEVEQFNDLQHFRILTGIDDDDSTDQMDSMQNFMLRSPNEECQKLVTFLFEESHQISFCQFTKFQSITDLNLLKRSLSEYSDNLQILDENKFTDFFIGSLPHENKLINDSMFSIYTNLVSKYYTNLNYVWQIILECIKNFKDHYYAEIFTAICATKKAFNEQWNYLYKKLDENMIQMNYFLRATSSLIKNKIYPPDREQYISTILSDPIPGIFTVFKVLKLTREEIQRYKVDDLLVYAFGTPDIKITADALVFLGKKRNVFLLTNPNITNSILKLLNSGNFQQKQKILVFFDKIICGNYLPSVCINEMIQNQCIEISGEMLLSNSNEIQFVSLRIIYFLICVGENYSNEAVFRCNEEDLYNSIYELTMSENQNISSVASAIIRKLAPLN</sequence>
<comment type="caution">
    <text evidence="1">The sequence shown here is derived from an EMBL/GenBank/DDBJ whole genome shotgun (WGS) entry which is preliminary data.</text>
</comment>
<organism evidence="1 2">
    <name type="scientific">Tritrichomonas musculus</name>
    <dbReference type="NCBI Taxonomy" id="1915356"/>
    <lineage>
        <taxon>Eukaryota</taxon>
        <taxon>Metamonada</taxon>
        <taxon>Parabasalia</taxon>
        <taxon>Tritrichomonadida</taxon>
        <taxon>Tritrichomonadidae</taxon>
        <taxon>Tritrichomonas</taxon>
    </lineage>
</organism>
<dbReference type="SUPFAM" id="SSF48371">
    <property type="entry name" value="ARM repeat"/>
    <property type="match status" value="1"/>
</dbReference>
<evidence type="ECO:0000313" key="1">
    <source>
        <dbReference type="EMBL" id="KAK8899683.1"/>
    </source>
</evidence>
<dbReference type="Proteomes" id="UP001470230">
    <property type="component" value="Unassembled WGS sequence"/>
</dbReference>
<reference evidence="1 2" key="1">
    <citation type="submission" date="2024-04" db="EMBL/GenBank/DDBJ databases">
        <title>Tritrichomonas musculus Genome.</title>
        <authorList>
            <person name="Alves-Ferreira E."/>
            <person name="Grigg M."/>
            <person name="Lorenzi H."/>
            <person name="Galac M."/>
        </authorList>
    </citation>
    <scope>NUCLEOTIDE SEQUENCE [LARGE SCALE GENOMIC DNA]</scope>
    <source>
        <strain evidence="1 2">EAF2021</strain>
    </source>
</reference>
<dbReference type="InterPro" id="IPR011989">
    <property type="entry name" value="ARM-like"/>
</dbReference>
<dbReference type="InterPro" id="IPR016024">
    <property type="entry name" value="ARM-type_fold"/>
</dbReference>
<evidence type="ECO:0000313" key="2">
    <source>
        <dbReference type="Proteomes" id="UP001470230"/>
    </source>
</evidence>
<gene>
    <name evidence="1" type="ORF">M9Y10_002005</name>
</gene>
<keyword evidence="2" id="KW-1185">Reference proteome</keyword>
<dbReference type="Gene3D" id="1.25.10.10">
    <property type="entry name" value="Leucine-rich Repeat Variant"/>
    <property type="match status" value="1"/>
</dbReference>